<gene>
    <name evidence="1" type="ORF">EVAR_58899_1</name>
</gene>
<proteinExistence type="predicted"/>
<dbReference type="AlphaFoldDB" id="A0A4C1YW18"/>
<name>A0A4C1YW18_EUMVA</name>
<keyword evidence="2" id="KW-1185">Reference proteome</keyword>
<protein>
    <submittedName>
        <fullName evidence="1">Uncharacterized protein</fullName>
    </submittedName>
</protein>
<sequence length="161" mass="17914">MVGKSRCRFRFREHFSPVLKFNFGRAPAFDSDPDPDSVLDAASRPAFNFDSAFGYNSDLGEDVIATLTVAVGSFRRALGRGEGFKNQSPQPEIERLYGGLPSSGKRFYENVPTKSGTFKIRIRAQSIPSAIPTNFSCSRHLYFILISCEQRVTESVSIGFE</sequence>
<organism evidence="1 2">
    <name type="scientific">Eumeta variegata</name>
    <name type="common">Bagworm moth</name>
    <name type="synonym">Eumeta japonica</name>
    <dbReference type="NCBI Taxonomy" id="151549"/>
    <lineage>
        <taxon>Eukaryota</taxon>
        <taxon>Metazoa</taxon>
        <taxon>Ecdysozoa</taxon>
        <taxon>Arthropoda</taxon>
        <taxon>Hexapoda</taxon>
        <taxon>Insecta</taxon>
        <taxon>Pterygota</taxon>
        <taxon>Neoptera</taxon>
        <taxon>Endopterygota</taxon>
        <taxon>Lepidoptera</taxon>
        <taxon>Glossata</taxon>
        <taxon>Ditrysia</taxon>
        <taxon>Tineoidea</taxon>
        <taxon>Psychidae</taxon>
        <taxon>Oiketicinae</taxon>
        <taxon>Eumeta</taxon>
    </lineage>
</organism>
<comment type="caution">
    <text evidence="1">The sequence shown here is derived from an EMBL/GenBank/DDBJ whole genome shotgun (WGS) entry which is preliminary data.</text>
</comment>
<dbReference type="Proteomes" id="UP000299102">
    <property type="component" value="Unassembled WGS sequence"/>
</dbReference>
<dbReference type="EMBL" id="BGZK01001472">
    <property type="protein sequence ID" value="GBP80641.1"/>
    <property type="molecule type" value="Genomic_DNA"/>
</dbReference>
<reference evidence="1 2" key="1">
    <citation type="journal article" date="2019" name="Commun. Biol.">
        <title>The bagworm genome reveals a unique fibroin gene that provides high tensile strength.</title>
        <authorList>
            <person name="Kono N."/>
            <person name="Nakamura H."/>
            <person name="Ohtoshi R."/>
            <person name="Tomita M."/>
            <person name="Numata K."/>
            <person name="Arakawa K."/>
        </authorList>
    </citation>
    <scope>NUCLEOTIDE SEQUENCE [LARGE SCALE GENOMIC DNA]</scope>
</reference>
<evidence type="ECO:0000313" key="1">
    <source>
        <dbReference type="EMBL" id="GBP80641.1"/>
    </source>
</evidence>
<accession>A0A4C1YW18</accession>
<evidence type="ECO:0000313" key="2">
    <source>
        <dbReference type="Proteomes" id="UP000299102"/>
    </source>
</evidence>